<dbReference type="PANTHER" id="PTHR31676">
    <property type="entry name" value="T31J12.3 PROTEIN-RELATED"/>
    <property type="match status" value="1"/>
</dbReference>
<name>A0A9Q0F6H6_9ROSI</name>
<reference evidence="2" key="2">
    <citation type="journal article" date="2023" name="Plants (Basel)">
        <title>Annotation of the Turnera subulata (Passifloraceae) Draft Genome Reveals the S-Locus Evolved after the Divergence of Turneroideae from Passifloroideae in a Stepwise Manner.</title>
        <authorList>
            <person name="Henning P.M."/>
            <person name="Roalson E.H."/>
            <person name="Mir W."/>
            <person name="McCubbin A.G."/>
            <person name="Shore J.S."/>
        </authorList>
    </citation>
    <scope>NUCLEOTIDE SEQUENCE</scope>
    <source>
        <strain evidence="2">F60SS</strain>
    </source>
</reference>
<gene>
    <name evidence="2" type="ORF">Tsubulata_014994</name>
</gene>
<dbReference type="Pfam" id="PF04398">
    <property type="entry name" value="DUF538"/>
    <property type="match status" value="1"/>
</dbReference>
<dbReference type="EMBL" id="JAKUCV010007103">
    <property type="protein sequence ID" value="KAJ4824737.1"/>
    <property type="molecule type" value="Genomic_DNA"/>
</dbReference>
<dbReference type="Gene3D" id="2.30.240.10">
    <property type="entry name" value="At5g01610-like"/>
    <property type="match status" value="1"/>
</dbReference>
<keyword evidence="1" id="KW-0732">Signal</keyword>
<evidence type="ECO:0000256" key="1">
    <source>
        <dbReference type="SAM" id="SignalP"/>
    </source>
</evidence>
<evidence type="ECO:0000313" key="2">
    <source>
        <dbReference type="EMBL" id="KAJ4824737.1"/>
    </source>
</evidence>
<organism evidence="2 3">
    <name type="scientific">Turnera subulata</name>
    <dbReference type="NCBI Taxonomy" id="218843"/>
    <lineage>
        <taxon>Eukaryota</taxon>
        <taxon>Viridiplantae</taxon>
        <taxon>Streptophyta</taxon>
        <taxon>Embryophyta</taxon>
        <taxon>Tracheophyta</taxon>
        <taxon>Spermatophyta</taxon>
        <taxon>Magnoliopsida</taxon>
        <taxon>eudicotyledons</taxon>
        <taxon>Gunneridae</taxon>
        <taxon>Pentapetalae</taxon>
        <taxon>rosids</taxon>
        <taxon>fabids</taxon>
        <taxon>Malpighiales</taxon>
        <taxon>Passifloraceae</taxon>
        <taxon>Turnera</taxon>
    </lineage>
</organism>
<reference evidence="2" key="1">
    <citation type="submission" date="2022-02" db="EMBL/GenBank/DDBJ databases">
        <authorList>
            <person name="Henning P.M."/>
            <person name="McCubbin A.G."/>
            <person name="Shore J.S."/>
        </authorList>
    </citation>
    <scope>NUCLEOTIDE SEQUENCE</scope>
    <source>
        <strain evidence="2">F60SS</strain>
        <tissue evidence="2">Leaves</tissue>
    </source>
</reference>
<dbReference type="OrthoDB" id="755906at2759"/>
<dbReference type="InterPro" id="IPR036758">
    <property type="entry name" value="At5g01610-like"/>
</dbReference>
<dbReference type="AlphaFoldDB" id="A0A9Q0F6H6"/>
<dbReference type="PANTHER" id="PTHR31676:SF71">
    <property type="entry name" value="EXPRESSED PROTEIN"/>
    <property type="match status" value="1"/>
</dbReference>
<proteinExistence type="predicted"/>
<feature type="chain" id="PRO_5040434210" description="DUF538 domain-containing protein" evidence="1">
    <location>
        <begin position="32"/>
        <end position="182"/>
    </location>
</feature>
<dbReference type="SUPFAM" id="SSF141562">
    <property type="entry name" value="At5g01610-like"/>
    <property type="match status" value="1"/>
</dbReference>
<evidence type="ECO:0008006" key="4">
    <source>
        <dbReference type="Google" id="ProtNLM"/>
    </source>
</evidence>
<accession>A0A9Q0F6H6</accession>
<comment type="caution">
    <text evidence="2">The sequence shown here is derived from an EMBL/GenBank/DDBJ whole genome shotgun (WGS) entry which is preliminary data.</text>
</comment>
<evidence type="ECO:0000313" key="3">
    <source>
        <dbReference type="Proteomes" id="UP001141552"/>
    </source>
</evidence>
<dbReference type="InterPro" id="IPR007493">
    <property type="entry name" value="DUF538"/>
</dbReference>
<feature type="signal peptide" evidence="1">
    <location>
        <begin position="1"/>
        <end position="31"/>
    </location>
</feature>
<sequence>MASLKNHQNPHLGILLLALLVLFSLSKSTLSQESPPTVYEILPKYGLPSGLLPNTVKSYTLAEDGSFLVVLEKPCYVQFEYLVYYDKEISGKLNYGSITDLKGIEVQKFFFWLNVDEIKVDLPPSDSIYFHVGIINKKLDVDQFKTVHSCRDGVFGGSCAGSWKPTLELPTPVDDIPMLITE</sequence>
<dbReference type="Proteomes" id="UP001141552">
    <property type="component" value="Unassembled WGS sequence"/>
</dbReference>
<keyword evidence="3" id="KW-1185">Reference proteome</keyword>
<protein>
    <recommendedName>
        <fullName evidence="4">DUF538 domain-containing protein</fullName>
    </recommendedName>
</protein>